<keyword evidence="1" id="KW-1185">Reference proteome</keyword>
<accession>A0A183CD02</accession>
<dbReference type="WBParaSite" id="GPLIN_001075400">
    <property type="protein sequence ID" value="GPLIN_001075400"/>
    <property type="gene ID" value="GPLIN_001075400"/>
</dbReference>
<reference evidence="2" key="3">
    <citation type="submission" date="2016-06" db="UniProtKB">
        <authorList>
            <consortium name="WormBaseParasite"/>
        </authorList>
    </citation>
    <scope>IDENTIFICATION</scope>
</reference>
<dbReference type="AlphaFoldDB" id="A0A183CD02"/>
<protein>
    <submittedName>
        <fullName evidence="2">Uncharacterized protein</fullName>
    </submittedName>
</protein>
<reference evidence="1" key="2">
    <citation type="submission" date="2014-05" db="EMBL/GenBank/DDBJ databases">
        <title>The genome and life-stage specific transcriptomes of Globodera pallida elucidate key aspects of plant parasitism by a cyst nematode.</title>
        <authorList>
            <person name="Cotton J.A."/>
            <person name="Lilley C.J."/>
            <person name="Jones L.M."/>
            <person name="Kikuchi T."/>
            <person name="Reid A.J."/>
            <person name="Thorpe P."/>
            <person name="Tsai I.J."/>
            <person name="Beasley H."/>
            <person name="Blok V."/>
            <person name="Cock P.J.A."/>
            <person name="Van den Akker S.E."/>
            <person name="Holroyd N."/>
            <person name="Hunt M."/>
            <person name="Mantelin S."/>
            <person name="Naghra H."/>
            <person name="Pain A."/>
            <person name="Palomares-Rius J.E."/>
            <person name="Zarowiecki M."/>
            <person name="Berriman M."/>
            <person name="Jones J.T."/>
            <person name="Urwin P.E."/>
        </authorList>
    </citation>
    <scope>NUCLEOTIDE SEQUENCE [LARGE SCALE GENOMIC DNA]</scope>
    <source>
        <strain evidence="1">Lindley</strain>
    </source>
</reference>
<name>A0A183CD02_GLOPA</name>
<reference evidence="1" key="1">
    <citation type="submission" date="2013-12" db="EMBL/GenBank/DDBJ databases">
        <authorList>
            <person name="Aslett M."/>
        </authorList>
    </citation>
    <scope>NUCLEOTIDE SEQUENCE [LARGE SCALE GENOMIC DNA]</scope>
    <source>
        <strain evidence="1">Lindley</strain>
    </source>
</reference>
<sequence>MERSANKLIEDGLNLTNIECQCDYGEEGKNLTNVHYVLPTVKPLQCKKGQFDSEGLGGTLVGECKDELFDG</sequence>
<dbReference type="Proteomes" id="UP000050741">
    <property type="component" value="Unassembled WGS sequence"/>
</dbReference>
<proteinExistence type="predicted"/>
<organism evidence="1 2">
    <name type="scientific">Globodera pallida</name>
    <name type="common">Potato cyst nematode worm</name>
    <name type="synonym">Heterodera pallida</name>
    <dbReference type="NCBI Taxonomy" id="36090"/>
    <lineage>
        <taxon>Eukaryota</taxon>
        <taxon>Metazoa</taxon>
        <taxon>Ecdysozoa</taxon>
        <taxon>Nematoda</taxon>
        <taxon>Chromadorea</taxon>
        <taxon>Rhabditida</taxon>
        <taxon>Tylenchina</taxon>
        <taxon>Tylenchomorpha</taxon>
        <taxon>Tylenchoidea</taxon>
        <taxon>Heteroderidae</taxon>
        <taxon>Heteroderinae</taxon>
        <taxon>Globodera</taxon>
    </lineage>
</organism>
<evidence type="ECO:0000313" key="1">
    <source>
        <dbReference type="Proteomes" id="UP000050741"/>
    </source>
</evidence>
<evidence type="ECO:0000313" key="2">
    <source>
        <dbReference type="WBParaSite" id="GPLIN_001075400"/>
    </source>
</evidence>